<dbReference type="InterPro" id="IPR036865">
    <property type="entry name" value="CRAL-TRIO_dom_sf"/>
</dbReference>
<dbReference type="InterPro" id="IPR051026">
    <property type="entry name" value="PI/PC_transfer"/>
</dbReference>
<dbReference type="Pfam" id="PF00650">
    <property type="entry name" value="CRAL_TRIO"/>
    <property type="match status" value="1"/>
</dbReference>
<dbReference type="PROSITE" id="PS50191">
    <property type="entry name" value="CRAL_TRIO"/>
    <property type="match status" value="1"/>
</dbReference>
<proteinExistence type="predicted"/>
<dbReference type="Proteomes" id="UP000799771">
    <property type="component" value="Unassembled WGS sequence"/>
</dbReference>
<dbReference type="SMART" id="SM01100">
    <property type="entry name" value="CRAL_TRIO_N"/>
    <property type="match status" value="1"/>
</dbReference>
<feature type="compositionally biased region" description="Basic and acidic residues" evidence="1">
    <location>
        <begin position="525"/>
        <end position="534"/>
    </location>
</feature>
<organism evidence="3 4">
    <name type="scientific">Dothidotthia symphoricarpi CBS 119687</name>
    <dbReference type="NCBI Taxonomy" id="1392245"/>
    <lineage>
        <taxon>Eukaryota</taxon>
        <taxon>Fungi</taxon>
        <taxon>Dikarya</taxon>
        <taxon>Ascomycota</taxon>
        <taxon>Pezizomycotina</taxon>
        <taxon>Dothideomycetes</taxon>
        <taxon>Pleosporomycetidae</taxon>
        <taxon>Pleosporales</taxon>
        <taxon>Dothidotthiaceae</taxon>
        <taxon>Dothidotthia</taxon>
    </lineage>
</organism>
<dbReference type="GeneID" id="54405383"/>
<keyword evidence="4" id="KW-1185">Reference proteome</keyword>
<dbReference type="SUPFAM" id="SSF52087">
    <property type="entry name" value="CRAL/TRIO domain"/>
    <property type="match status" value="1"/>
</dbReference>
<feature type="domain" description="CRAL-TRIO" evidence="2">
    <location>
        <begin position="98"/>
        <end position="287"/>
    </location>
</feature>
<evidence type="ECO:0000313" key="4">
    <source>
        <dbReference type="Proteomes" id="UP000799771"/>
    </source>
</evidence>
<gene>
    <name evidence="3" type="ORF">P153DRAFT_315506</name>
</gene>
<dbReference type="EMBL" id="ML977505">
    <property type="protein sequence ID" value="KAF2129997.1"/>
    <property type="molecule type" value="Genomic_DNA"/>
</dbReference>
<dbReference type="SMART" id="SM00516">
    <property type="entry name" value="SEC14"/>
    <property type="match status" value="1"/>
</dbReference>
<accession>A0A6A6AGH4</accession>
<protein>
    <submittedName>
        <fullName evidence="3">CRAL/TRIO domain-containing protein</fullName>
    </submittedName>
</protein>
<dbReference type="SUPFAM" id="SSF46938">
    <property type="entry name" value="CRAL/TRIO N-terminal domain"/>
    <property type="match status" value="1"/>
</dbReference>
<dbReference type="Gene3D" id="3.40.525.10">
    <property type="entry name" value="CRAL-TRIO lipid binding domain"/>
    <property type="match status" value="1"/>
</dbReference>
<dbReference type="InterPro" id="IPR011074">
    <property type="entry name" value="CRAL/TRIO_N_dom"/>
</dbReference>
<feature type="region of interest" description="Disordered" evidence="1">
    <location>
        <begin position="507"/>
        <end position="538"/>
    </location>
</feature>
<sequence length="556" mass="62126">MAELQRVESMQYPAGHLAHLTDNQQRQLDDFKKICQDAGYYHPGRGMIDGGHDDETLLRFLRARRFIPQEAFKQFKETEDWRRDHNILELYGAIEAAEYEQTRRLYPQWIGRRDKRGIPVYLFEVAPLNSKNISAYEKDLAKSKTTSPKDSTKNLRLFALYESLTRFITPLCSMVPRHNPETPISQSNNIVDISGVGLKQFWNLKAHMQDASVLATAHYPETLDRIFIVGAPGFFPTVWGWVKRWFDPITVSKIFILSPNNVYETLSQYMDHENIPTKYGGGLDFKWTQMPSLEPEIEAQIKWENPIVVKGRNTIPIGPMKWEAGRNGEMQAWAVGCENGKPRRTLVFTIPKPVGYHREGPPMANTPAHQIGDPFTSVGTYTHPQIDDSAADHDTPPLDSPRTSGSFATTTTLPIRSGTSDTRYEQQDYTHASGQLADGTPHAATIDQHGDKIKVMEPNTIGQAPKEMPLPEPEQPPQPGYVDQAKQAAAQAQAAVTSAAGAVYGAVLGPGDKQEQPVEAPARAKSPEEQRLDSQIDAASAQDVEAFLRARNASAR</sequence>
<dbReference type="PANTHER" id="PTHR45657:SF3">
    <property type="entry name" value="TRANSPORTER, PUTATIVE (AFU_ORTHOLOGUE AFUA_5G09260)-RELATED"/>
    <property type="match status" value="1"/>
</dbReference>
<dbReference type="Gene3D" id="1.10.8.20">
    <property type="entry name" value="N-terminal domain of phosphatidylinositol transfer protein sec14p"/>
    <property type="match status" value="1"/>
</dbReference>
<dbReference type="RefSeq" id="XP_033524384.1">
    <property type="nucleotide sequence ID" value="XM_033664951.1"/>
</dbReference>
<dbReference type="InterPro" id="IPR036273">
    <property type="entry name" value="CRAL/TRIO_N_dom_sf"/>
</dbReference>
<name>A0A6A6AGH4_9PLEO</name>
<dbReference type="AlphaFoldDB" id="A0A6A6AGH4"/>
<reference evidence="3" key="1">
    <citation type="journal article" date="2020" name="Stud. Mycol.">
        <title>101 Dothideomycetes genomes: a test case for predicting lifestyles and emergence of pathogens.</title>
        <authorList>
            <person name="Haridas S."/>
            <person name="Albert R."/>
            <person name="Binder M."/>
            <person name="Bloem J."/>
            <person name="Labutti K."/>
            <person name="Salamov A."/>
            <person name="Andreopoulos B."/>
            <person name="Baker S."/>
            <person name="Barry K."/>
            <person name="Bills G."/>
            <person name="Bluhm B."/>
            <person name="Cannon C."/>
            <person name="Castanera R."/>
            <person name="Culley D."/>
            <person name="Daum C."/>
            <person name="Ezra D."/>
            <person name="Gonzalez J."/>
            <person name="Henrissat B."/>
            <person name="Kuo A."/>
            <person name="Liang C."/>
            <person name="Lipzen A."/>
            <person name="Lutzoni F."/>
            <person name="Magnuson J."/>
            <person name="Mondo S."/>
            <person name="Nolan M."/>
            <person name="Ohm R."/>
            <person name="Pangilinan J."/>
            <person name="Park H.-J."/>
            <person name="Ramirez L."/>
            <person name="Alfaro M."/>
            <person name="Sun H."/>
            <person name="Tritt A."/>
            <person name="Yoshinaga Y."/>
            <person name="Zwiers L.-H."/>
            <person name="Turgeon B."/>
            <person name="Goodwin S."/>
            <person name="Spatafora J."/>
            <person name="Crous P."/>
            <person name="Grigoriev I."/>
        </authorList>
    </citation>
    <scope>NUCLEOTIDE SEQUENCE</scope>
    <source>
        <strain evidence="3">CBS 119687</strain>
    </source>
</reference>
<dbReference type="OrthoDB" id="30289at2759"/>
<evidence type="ECO:0000256" key="1">
    <source>
        <dbReference type="SAM" id="MobiDB-lite"/>
    </source>
</evidence>
<feature type="compositionally biased region" description="Pro residues" evidence="1">
    <location>
        <begin position="468"/>
        <end position="479"/>
    </location>
</feature>
<feature type="region of interest" description="Disordered" evidence="1">
    <location>
        <begin position="462"/>
        <end position="486"/>
    </location>
</feature>
<evidence type="ECO:0000259" key="2">
    <source>
        <dbReference type="PROSITE" id="PS50191"/>
    </source>
</evidence>
<feature type="region of interest" description="Disordered" evidence="1">
    <location>
        <begin position="384"/>
        <end position="421"/>
    </location>
</feature>
<feature type="compositionally biased region" description="Polar residues" evidence="1">
    <location>
        <begin position="401"/>
        <end position="421"/>
    </location>
</feature>
<dbReference type="PANTHER" id="PTHR45657">
    <property type="entry name" value="CRAL-TRIO DOMAIN-CONTAINING PROTEIN YKL091C-RELATED"/>
    <property type="match status" value="1"/>
</dbReference>
<dbReference type="Pfam" id="PF03765">
    <property type="entry name" value="CRAL_TRIO_N"/>
    <property type="match status" value="1"/>
</dbReference>
<dbReference type="InterPro" id="IPR001251">
    <property type="entry name" value="CRAL-TRIO_dom"/>
</dbReference>
<evidence type="ECO:0000313" key="3">
    <source>
        <dbReference type="EMBL" id="KAF2129997.1"/>
    </source>
</evidence>
<dbReference type="CDD" id="cd00170">
    <property type="entry name" value="SEC14"/>
    <property type="match status" value="1"/>
</dbReference>